<dbReference type="EMBL" id="VRYZ01000006">
    <property type="protein sequence ID" value="TXS90636.1"/>
    <property type="molecule type" value="Genomic_DNA"/>
</dbReference>
<dbReference type="InterPro" id="IPR028090">
    <property type="entry name" value="JAB_dom_prok"/>
</dbReference>
<dbReference type="Gene3D" id="3.40.140.10">
    <property type="entry name" value="Cytidine Deaminase, domain 2"/>
    <property type="match status" value="1"/>
</dbReference>
<protein>
    <recommendedName>
        <fullName evidence="6">JAB domain-containing protein</fullName>
    </recommendedName>
</protein>
<gene>
    <name evidence="7" type="ORF">FVW59_14990</name>
</gene>
<evidence type="ECO:0000256" key="1">
    <source>
        <dbReference type="ARBA" id="ARBA00022670"/>
    </source>
</evidence>
<evidence type="ECO:0000313" key="7">
    <source>
        <dbReference type="EMBL" id="TXS90636.1"/>
    </source>
</evidence>
<dbReference type="GO" id="GO:0008237">
    <property type="term" value="F:metallopeptidase activity"/>
    <property type="evidence" value="ECO:0007669"/>
    <property type="project" value="UniProtKB-KW"/>
</dbReference>
<evidence type="ECO:0000256" key="2">
    <source>
        <dbReference type="ARBA" id="ARBA00022723"/>
    </source>
</evidence>
<dbReference type="OrthoDB" id="5470925at2"/>
<evidence type="ECO:0000259" key="6">
    <source>
        <dbReference type="Pfam" id="PF14464"/>
    </source>
</evidence>
<dbReference type="Pfam" id="PF14464">
    <property type="entry name" value="Prok-JAB"/>
    <property type="match status" value="1"/>
</dbReference>
<dbReference type="RefSeq" id="WP_148065161.1">
    <property type="nucleotide sequence ID" value="NZ_VRYZ01000006.1"/>
</dbReference>
<accession>A0A5C8ZQ69</accession>
<organism evidence="7 8">
    <name type="scientific">Parahaliea aestuarii</name>
    <dbReference type="NCBI Taxonomy" id="1852021"/>
    <lineage>
        <taxon>Bacteria</taxon>
        <taxon>Pseudomonadati</taxon>
        <taxon>Pseudomonadota</taxon>
        <taxon>Gammaproteobacteria</taxon>
        <taxon>Cellvibrionales</taxon>
        <taxon>Halieaceae</taxon>
        <taxon>Parahaliea</taxon>
    </lineage>
</organism>
<proteinExistence type="predicted"/>
<dbReference type="GO" id="GO:0046872">
    <property type="term" value="F:metal ion binding"/>
    <property type="evidence" value="ECO:0007669"/>
    <property type="project" value="UniProtKB-KW"/>
</dbReference>
<dbReference type="GO" id="GO:0006508">
    <property type="term" value="P:proteolysis"/>
    <property type="evidence" value="ECO:0007669"/>
    <property type="project" value="UniProtKB-KW"/>
</dbReference>
<keyword evidence="2" id="KW-0479">Metal-binding</keyword>
<comment type="caution">
    <text evidence="7">The sequence shown here is derived from an EMBL/GenBank/DDBJ whole genome shotgun (WGS) entry which is preliminary data.</text>
</comment>
<keyword evidence="3" id="KW-0378">Hydrolase</keyword>
<evidence type="ECO:0000256" key="3">
    <source>
        <dbReference type="ARBA" id="ARBA00022801"/>
    </source>
</evidence>
<feature type="domain" description="JAB" evidence="6">
    <location>
        <begin position="29"/>
        <end position="126"/>
    </location>
</feature>
<keyword evidence="8" id="KW-1185">Reference proteome</keyword>
<dbReference type="Proteomes" id="UP000321933">
    <property type="component" value="Unassembled WGS sequence"/>
</dbReference>
<evidence type="ECO:0000256" key="5">
    <source>
        <dbReference type="ARBA" id="ARBA00023049"/>
    </source>
</evidence>
<evidence type="ECO:0000313" key="8">
    <source>
        <dbReference type="Proteomes" id="UP000321933"/>
    </source>
</evidence>
<evidence type="ECO:0000256" key="4">
    <source>
        <dbReference type="ARBA" id="ARBA00022833"/>
    </source>
</evidence>
<dbReference type="AlphaFoldDB" id="A0A5C8ZQ69"/>
<name>A0A5C8ZQ69_9GAMM</name>
<keyword evidence="1" id="KW-0645">Protease</keyword>
<keyword evidence="5" id="KW-0482">Metalloprotease</keyword>
<sequence>MLQDRVILNPIGGYILIRSRVFETLKSYTQTGNRPEAGGILLGSYRGVHLEITDATTPFPTDKSSRNHFNRLSKGHQEYAEQIWSTSSRLVTYIGEWHTHPIPSPNPSHQDVISWTRDLPSRNMLLLIQGLSDVYIGIHSPTTGLISVPE</sequence>
<keyword evidence="4" id="KW-0862">Zinc</keyword>
<dbReference type="SUPFAM" id="SSF102712">
    <property type="entry name" value="JAB1/MPN domain"/>
    <property type="match status" value="1"/>
</dbReference>
<reference evidence="7 8" key="1">
    <citation type="submission" date="2019-08" db="EMBL/GenBank/DDBJ databases">
        <title>Parahaliea maris sp. nov., isolated from the surface seawater.</title>
        <authorList>
            <person name="Liu Y."/>
        </authorList>
    </citation>
    <scope>NUCLEOTIDE SEQUENCE [LARGE SCALE GENOMIC DNA]</scope>
    <source>
        <strain evidence="7 8">S2-26</strain>
    </source>
</reference>